<comment type="caution">
    <text evidence="3">The sequence shown here is derived from an EMBL/GenBank/DDBJ whole genome shotgun (WGS) entry which is preliminary data.</text>
</comment>
<evidence type="ECO:0000256" key="2">
    <source>
        <dbReference type="SAM" id="SignalP"/>
    </source>
</evidence>
<protein>
    <submittedName>
        <fullName evidence="3">Uncharacterized protein</fullName>
    </submittedName>
</protein>
<feature type="transmembrane region" description="Helical" evidence="1">
    <location>
        <begin position="243"/>
        <end position="267"/>
    </location>
</feature>
<dbReference type="AlphaFoldDB" id="A0AAD9MIZ1"/>
<feature type="chain" id="PRO_5042268706" evidence="2">
    <location>
        <begin position="21"/>
        <end position="285"/>
    </location>
</feature>
<dbReference type="EMBL" id="JASFZW010000013">
    <property type="protein sequence ID" value="KAK2075810.1"/>
    <property type="molecule type" value="Genomic_DNA"/>
</dbReference>
<accession>A0AAD9MIZ1</accession>
<evidence type="ECO:0000313" key="4">
    <source>
        <dbReference type="Proteomes" id="UP001255856"/>
    </source>
</evidence>
<organism evidence="3 4">
    <name type="scientific">Prototheca wickerhamii</name>
    <dbReference type="NCBI Taxonomy" id="3111"/>
    <lineage>
        <taxon>Eukaryota</taxon>
        <taxon>Viridiplantae</taxon>
        <taxon>Chlorophyta</taxon>
        <taxon>core chlorophytes</taxon>
        <taxon>Trebouxiophyceae</taxon>
        <taxon>Chlorellales</taxon>
        <taxon>Chlorellaceae</taxon>
        <taxon>Prototheca</taxon>
    </lineage>
</organism>
<evidence type="ECO:0000313" key="3">
    <source>
        <dbReference type="EMBL" id="KAK2075810.1"/>
    </source>
</evidence>
<reference evidence="3" key="1">
    <citation type="submission" date="2021-01" db="EMBL/GenBank/DDBJ databases">
        <authorList>
            <person name="Eckstrom K.M.E."/>
        </authorList>
    </citation>
    <scope>NUCLEOTIDE SEQUENCE</scope>
    <source>
        <strain evidence="3">UVCC 0001</strain>
    </source>
</reference>
<proteinExistence type="predicted"/>
<evidence type="ECO:0000256" key="1">
    <source>
        <dbReference type="SAM" id="Phobius"/>
    </source>
</evidence>
<sequence>MARAGLRALLLLVASSLVLANQDVAPIWAWGPEGAISSPGVHYEARASGEVLVNLLSSGKRSGPAILLVSRGHDPSLEGELRAEMMGAAAWTQHPNALSGDDVVARALRALREAGAPGAHVVGQCEGLPSGVPATTTELEALLGGESGASPSLVVLCGGDRTEERLLLREATRLAGVASSESEAPLTVVVALTGRAHALAAEGRGRALGAAAAPTLGWSKYAARNRTSNYTVCDPVCKTQTKFLEALIVFVVVAMAVGVILTCLHIIDTPTRFPPTKEGTRQHHD</sequence>
<name>A0AAD9MIZ1_PROWI</name>
<keyword evidence="1" id="KW-0472">Membrane</keyword>
<feature type="signal peptide" evidence="2">
    <location>
        <begin position="1"/>
        <end position="20"/>
    </location>
</feature>
<gene>
    <name evidence="3" type="ORF">QBZ16_001551</name>
</gene>
<keyword evidence="4" id="KW-1185">Reference proteome</keyword>
<dbReference type="Proteomes" id="UP001255856">
    <property type="component" value="Unassembled WGS sequence"/>
</dbReference>
<keyword evidence="2" id="KW-0732">Signal</keyword>
<keyword evidence="1" id="KW-0812">Transmembrane</keyword>
<keyword evidence="1" id="KW-1133">Transmembrane helix</keyword>